<protein>
    <submittedName>
        <fullName evidence="2">Uncharacterized protein</fullName>
    </submittedName>
</protein>
<keyword evidence="1" id="KW-0812">Transmembrane</keyword>
<keyword evidence="1" id="KW-1133">Transmembrane helix</keyword>
<dbReference type="AlphaFoldDB" id="A0A2S0U3V6"/>
<proteinExistence type="predicted"/>
<geneLocation type="mitochondrion" evidence="2"/>
<gene>
    <name evidence="2" type="primary">orf137</name>
</gene>
<reference evidence="2" key="1">
    <citation type="journal article" date="2018" name="Int. J. Biol. Macromol.">
        <title>Characterization and comparative mitogenomic analysis of six newly sequenced mitochondrial genomes from ectomycorrhizal fungi (Russula) and phylogenetic analysis of the Agaricomycetes.</title>
        <authorList>
            <person name="Li Q."/>
            <person name="Wang Q."/>
            <person name="Chen C."/>
            <person name="Jin X."/>
            <person name="Chen Z."/>
            <person name="Xiong C."/>
            <person name="Li P."/>
            <person name="Zhao J."/>
            <person name="Huang W."/>
        </authorList>
    </citation>
    <scope>NUCLEOTIDE SEQUENCE</scope>
</reference>
<feature type="transmembrane region" description="Helical" evidence="1">
    <location>
        <begin position="6"/>
        <end position="32"/>
    </location>
</feature>
<dbReference type="RefSeq" id="YP_009487276.1">
    <property type="nucleotide sequence ID" value="NC_037776.1"/>
</dbReference>
<name>A0A2S0U3V6_9AGAM</name>
<sequence>MLFILLKFILIYDLIFYIFCIITVILLGYAFYRYRSALGAIPCKMSLVVFIHSNIEKIIVYPDKYKIVKTNMDTVERKFEFNISNDQTQEINRAFGPHILNQQITGRNANQIVETYVMPLIESSPMHSLFLEILNPF</sequence>
<evidence type="ECO:0000313" key="2">
    <source>
        <dbReference type="EMBL" id="AWB36178.1"/>
    </source>
</evidence>
<organism evidence="2">
    <name type="scientific">Russula lepida</name>
    <dbReference type="NCBI Taxonomy" id="152963"/>
    <lineage>
        <taxon>Eukaryota</taxon>
        <taxon>Fungi</taxon>
        <taxon>Dikarya</taxon>
        <taxon>Basidiomycota</taxon>
        <taxon>Agaricomycotina</taxon>
        <taxon>Agaricomycetes</taxon>
        <taxon>Russulales</taxon>
        <taxon>Russulaceae</taxon>
        <taxon>Russula</taxon>
    </lineage>
</organism>
<evidence type="ECO:0000256" key="1">
    <source>
        <dbReference type="SAM" id="Phobius"/>
    </source>
</evidence>
<keyword evidence="2" id="KW-0496">Mitochondrion</keyword>
<keyword evidence="1" id="KW-0472">Membrane</keyword>
<accession>A0A2S0U3V6</accession>
<dbReference type="GeneID" id="36940836"/>
<dbReference type="EMBL" id="MH138075">
    <property type="protein sequence ID" value="AWB36178.1"/>
    <property type="molecule type" value="Genomic_DNA"/>
</dbReference>